<name>A0A9I9EIN5_CUCME</name>
<protein>
    <submittedName>
        <fullName evidence="1">Uncharacterized protein</fullName>
    </submittedName>
</protein>
<dbReference type="EnsemblPlants" id="MELO3C034345.2.1">
    <property type="protein sequence ID" value="MELO3C034345.2.1"/>
    <property type="gene ID" value="MELO3C034345.2"/>
</dbReference>
<sequence length="184" mass="20838">MNNVGANSDIHLVLFDEENRAIGFHSKLGECTGGVRIFIWYGWKFYSIYYNFHEEIGQVKEVVCARFWKWFYFEGYLSLCTGNQIYMSSGGPHYDKDDGSAGRTPLHRSACKRCCTGCTLHNVSLGLLVKSSRQIQVQKSVVRRLHAIFRSKVAGSPGGGVTSKELAYLKASSVFEIFLLKRYK</sequence>
<evidence type="ECO:0000313" key="1">
    <source>
        <dbReference type="EnsemblPlants" id="MELO3C034345.2.1"/>
    </source>
</evidence>
<proteinExistence type="predicted"/>
<accession>A0A9I9EIN5</accession>
<dbReference type="AlphaFoldDB" id="A0A9I9EIN5"/>
<reference evidence="1" key="1">
    <citation type="submission" date="2023-03" db="UniProtKB">
        <authorList>
            <consortium name="EnsemblPlants"/>
        </authorList>
    </citation>
    <scope>IDENTIFICATION</scope>
</reference>
<dbReference type="Gramene" id="MELO3C034345.2.1">
    <property type="protein sequence ID" value="MELO3C034345.2.1"/>
    <property type="gene ID" value="MELO3C034345.2"/>
</dbReference>
<organism evidence="1">
    <name type="scientific">Cucumis melo</name>
    <name type="common">Muskmelon</name>
    <dbReference type="NCBI Taxonomy" id="3656"/>
    <lineage>
        <taxon>Eukaryota</taxon>
        <taxon>Viridiplantae</taxon>
        <taxon>Streptophyta</taxon>
        <taxon>Embryophyta</taxon>
        <taxon>Tracheophyta</taxon>
        <taxon>Spermatophyta</taxon>
        <taxon>Magnoliopsida</taxon>
        <taxon>eudicotyledons</taxon>
        <taxon>Gunneridae</taxon>
        <taxon>Pentapetalae</taxon>
        <taxon>rosids</taxon>
        <taxon>fabids</taxon>
        <taxon>Cucurbitales</taxon>
        <taxon>Cucurbitaceae</taxon>
        <taxon>Benincaseae</taxon>
        <taxon>Cucumis</taxon>
    </lineage>
</organism>